<keyword evidence="8" id="KW-0863">Zinc-finger</keyword>
<keyword evidence="10" id="KW-0539">Nucleus</keyword>
<keyword evidence="7" id="KW-0479">Metal-binding</keyword>
<protein>
    <recommendedName>
        <fullName evidence="13">Protein-lysine N-methyltransferase SMYD4</fullName>
    </recommendedName>
    <alternativeName>
        <fullName evidence="14">SET and MYND domain-containing protein 4</fullName>
    </alternativeName>
</protein>
<dbReference type="GO" id="GO:0005634">
    <property type="term" value="C:nucleus"/>
    <property type="evidence" value="ECO:0007669"/>
    <property type="project" value="UniProtKB-SubCell"/>
</dbReference>
<feature type="domain" description="SET" evidence="15">
    <location>
        <begin position="240"/>
        <end position="534"/>
    </location>
</feature>
<dbReference type="InterPro" id="IPR052097">
    <property type="entry name" value="SET-MYND_domain_protein"/>
</dbReference>
<dbReference type="CDD" id="cd10536">
    <property type="entry name" value="SET_SMYD4"/>
    <property type="match status" value="1"/>
</dbReference>
<dbReference type="AlphaFoldDB" id="A0A8B8IXN4"/>
<dbReference type="OMA" id="FDCTCPA"/>
<reference evidence="17" key="1">
    <citation type="submission" date="2025-08" db="UniProtKB">
        <authorList>
            <consortium name="RefSeq"/>
        </authorList>
    </citation>
    <scope>IDENTIFICATION</scope>
    <source>
        <tissue evidence="17">Whole body</tissue>
    </source>
</reference>
<dbReference type="GO" id="GO:0008757">
    <property type="term" value="F:S-adenosylmethionine-dependent methyltransferase activity"/>
    <property type="evidence" value="ECO:0007669"/>
    <property type="project" value="UniProtKB-ARBA"/>
</dbReference>
<evidence type="ECO:0000256" key="11">
    <source>
        <dbReference type="ARBA" id="ARBA00048985"/>
    </source>
</evidence>
<evidence type="ECO:0000256" key="8">
    <source>
        <dbReference type="ARBA" id="ARBA00022771"/>
    </source>
</evidence>
<keyword evidence="5" id="KW-0808">Transferase</keyword>
<dbReference type="GO" id="GO:0042826">
    <property type="term" value="F:histone deacetylase binding"/>
    <property type="evidence" value="ECO:0007669"/>
    <property type="project" value="TreeGrafter"/>
</dbReference>
<comment type="function">
    <text evidence="12">Protein-lysine N-methyltransferase. Monomethylates PRMT5, modulating its transcriptional activity. May also act as a histone methyltransferase. Plays a critical role in cardiac development. Acts as a key epigenetic regulator of gene expression during cardiac development via its dual activities as a methyltransferase and negative regulator of HDAC1.</text>
</comment>
<accession>A0A8B8IXN4</accession>
<keyword evidence="3" id="KW-0963">Cytoplasm</keyword>
<sequence>MNNVNNMPEDCAKQWEILLLLLSSEEKKIDRTNENEMDTMNYFYNNKGVQKILLHWLQQMKMSYARKTSESDTALKCDEVSLFWRLRGNEKFRANLLEESYKCYTSSVLYAKHNSLMYALALANRSATLLRLKRFQECLSDITMALSNGYPIEQHHKLLMRRADCYIELQQRTEARASLDAAIHHADSLNFSAVNAMEFDRHLKILERKLESVVGDTIKEPVKLPDCYMGFNPHFKAASNAIELRCSDTVGRHVVAKANTKRGDVLFSEEPYAWVTLPSDEKVCEMCCEADINPVPCSVCSRSVYCSESCRALALFHHWECEAAQCALFPTIGIAHLALRVLLISANNGFPVPPRRLPEPCTATDLFKSYAQVDKIKIYDKNTPPFYRMFNLVTNFDKMNNMDYIQYALTATMLTLYLENFTLFFDYLPSKVPCSLSHAELRLFAAAVILRSLGQLVCNGHATLSLSTVEEANGRNERTLTEREVRRATAIYPSAAMMNHSCDPNIINTFYKSRLIIRCSRELSPGSEVLNCYGPHRAREPTAQRRSQLRAQYMFTCNCTACRDNERKDFLLLFSAYACQSCKGPISWQSKQPRCQQCSAEFHPDRALALIDRAEELASQAELAVCLESRCDKMLASYRLRQQVWHRHHAGLRVTADKLARLYADVGEFSKSMDLIKQNIQNLEYQFGSFSVEVAHELRKLSDVMLERIVNSSQHVDHREWCLETHKIIKKAIQLMELNYGPWEPVVSRLKDQEALVSSLLAESRTPEAADCIHHNLHYNLKI</sequence>
<evidence type="ECO:0000259" key="15">
    <source>
        <dbReference type="PROSITE" id="PS50280"/>
    </source>
</evidence>
<name>A0A8B8IXN4_VANTA</name>
<dbReference type="Gene3D" id="1.25.40.10">
    <property type="entry name" value="Tetratricopeptide repeat domain"/>
    <property type="match status" value="2"/>
</dbReference>
<dbReference type="InterPro" id="IPR011990">
    <property type="entry name" value="TPR-like_helical_dom_sf"/>
</dbReference>
<dbReference type="Gene3D" id="2.170.270.10">
    <property type="entry name" value="SET domain"/>
    <property type="match status" value="1"/>
</dbReference>
<dbReference type="InterPro" id="IPR002893">
    <property type="entry name" value="Znf_MYND"/>
</dbReference>
<dbReference type="InterPro" id="IPR046341">
    <property type="entry name" value="SET_dom_sf"/>
</dbReference>
<evidence type="ECO:0000256" key="9">
    <source>
        <dbReference type="ARBA" id="ARBA00022833"/>
    </source>
</evidence>
<comment type="subcellular location">
    <subcellularLocation>
        <location evidence="2">Cytoplasm</location>
    </subcellularLocation>
    <subcellularLocation>
        <location evidence="1">Nucleus</location>
    </subcellularLocation>
</comment>
<dbReference type="RefSeq" id="XP_026500536.1">
    <property type="nucleotide sequence ID" value="XM_026644751.2"/>
</dbReference>
<evidence type="ECO:0000256" key="1">
    <source>
        <dbReference type="ARBA" id="ARBA00004123"/>
    </source>
</evidence>
<dbReference type="InterPro" id="IPR001214">
    <property type="entry name" value="SET_dom"/>
</dbReference>
<evidence type="ECO:0000256" key="4">
    <source>
        <dbReference type="ARBA" id="ARBA00022603"/>
    </source>
</evidence>
<evidence type="ECO:0000256" key="10">
    <source>
        <dbReference type="ARBA" id="ARBA00023242"/>
    </source>
</evidence>
<keyword evidence="9" id="KW-0862">Zinc</keyword>
<dbReference type="GO" id="GO:0008276">
    <property type="term" value="F:protein methyltransferase activity"/>
    <property type="evidence" value="ECO:0007669"/>
    <property type="project" value="UniProtKB-ARBA"/>
</dbReference>
<dbReference type="PROSITE" id="PS50280">
    <property type="entry name" value="SET"/>
    <property type="match status" value="1"/>
</dbReference>
<evidence type="ECO:0000256" key="5">
    <source>
        <dbReference type="ARBA" id="ARBA00022679"/>
    </source>
</evidence>
<dbReference type="Proteomes" id="UP001652626">
    <property type="component" value="Chromosome Z"/>
</dbReference>
<evidence type="ECO:0000313" key="17">
    <source>
        <dbReference type="RefSeq" id="XP_026500536.1"/>
    </source>
</evidence>
<dbReference type="PANTHER" id="PTHR46165:SF2">
    <property type="entry name" value="SET AND MYND DOMAIN-CONTAINING PROTEIN 4"/>
    <property type="match status" value="1"/>
</dbReference>
<evidence type="ECO:0000256" key="14">
    <source>
        <dbReference type="ARBA" id="ARBA00093680"/>
    </source>
</evidence>
<keyword evidence="16" id="KW-1185">Reference proteome</keyword>
<dbReference type="InterPro" id="IPR044421">
    <property type="entry name" value="SMYD4_SET"/>
</dbReference>
<dbReference type="GO" id="GO:0008270">
    <property type="term" value="F:zinc ion binding"/>
    <property type="evidence" value="ECO:0007669"/>
    <property type="project" value="UniProtKB-KW"/>
</dbReference>
<evidence type="ECO:0000256" key="13">
    <source>
        <dbReference type="ARBA" id="ARBA00093635"/>
    </source>
</evidence>
<dbReference type="Pfam" id="PF00856">
    <property type="entry name" value="SET"/>
    <property type="match status" value="1"/>
</dbReference>
<evidence type="ECO:0000256" key="2">
    <source>
        <dbReference type="ARBA" id="ARBA00004496"/>
    </source>
</evidence>
<dbReference type="PANTHER" id="PTHR46165">
    <property type="entry name" value="SET AND MYND DOMAIN-CONTAINING PROTEIN 4"/>
    <property type="match status" value="1"/>
</dbReference>
<dbReference type="GeneID" id="113404022"/>
<keyword evidence="4" id="KW-0489">Methyltransferase</keyword>
<keyword evidence="6" id="KW-0949">S-adenosyl-L-methionine</keyword>
<dbReference type="SUPFAM" id="SSF82199">
    <property type="entry name" value="SET domain"/>
    <property type="match status" value="1"/>
</dbReference>
<dbReference type="GO" id="GO:0032259">
    <property type="term" value="P:methylation"/>
    <property type="evidence" value="ECO:0007669"/>
    <property type="project" value="UniProtKB-KW"/>
</dbReference>
<evidence type="ECO:0000256" key="6">
    <source>
        <dbReference type="ARBA" id="ARBA00022691"/>
    </source>
</evidence>
<dbReference type="GO" id="GO:0005737">
    <property type="term" value="C:cytoplasm"/>
    <property type="evidence" value="ECO:0007669"/>
    <property type="project" value="UniProtKB-SubCell"/>
</dbReference>
<dbReference type="PROSITE" id="PS01360">
    <property type="entry name" value="ZF_MYND_1"/>
    <property type="match status" value="1"/>
</dbReference>
<evidence type="ECO:0000256" key="7">
    <source>
        <dbReference type="ARBA" id="ARBA00022723"/>
    </source>
</evidence>
<dbReference type="SUPFAM" id="SSF48452">
    <property type="entry name" value="TPR-like"/>
    <property type="match status" value="1"/>
</dbReference>
<evidence type="ECO:0000256" key="3">
    <source>
        <dbReference type="ARBA" id="ARBA00022490"/>
    </source>
</evidence>
<proteinExistence type="predicted"/>
<dbReference type="OrthoDB" id="62495at2759"/>
<dbReference type="GO" id="GO:0008170">
    <property type="term" value="F:N-methyltransferase activity"/>
    <property type="evidence" value="ECO:0007669"/>
    <property type="project" value="UniProtKB-ARBA"/>
</dbReference>
<organism evidence="16 17">
    <name type="scientific">Vanessa tameamea</name>
    <name type="common">Kamehameha butterfly</name>
    <dbReference type="NCBI Taxonomy" id="334116"/>
    <lineage>
        <taxon>Eukaryota</taxon>
        <taxon>Metazoa</taxon>
        <taxon>Ecdysozoa</taxon>
        <taxon>Arthropoda</taxon>
        <taxon>Hexapoda</taxon>
        <taxon>Insecta</taxon>
        <taxon>Pterygota</taxon>
        <taxon>Neoptera</taxon>
        <taxon>Endopterygota</taxon>
        <taxon>Lepidoptera</taxon>
        <taxon>Glossata</taxon>
        <taxon>Ditrysia</taxon>
        <taxon>Papilionoidea</taxon>
        <taxon>Nymphalidae</taxon>
        <taxon>Nymphalinae</taxon>
        <taxon>Vanessa</taxon>
    </lineage>
</organism>
<gene>
    <name evidence="17" type="primary">LOC113404022</name>
</gene>
<evidence type="ECO:0000256" key="12">
    <source>
        <dbReference type="ARBA" id="ARBA00093423"/>
    </source>
</evidence>
<evidence type="ECO:0000313" key="16">
    <source>
        <dbReference type="Proteomes" id="UP001652626"/>
    </source>
</evidence>
<comment type="catalytic activity">
    <reaction evidence="11">
        <text>L-lysyl-[protein] + S-adenosyl-L-methionine = N(6)-methyl-L-lysyl-[protein] + S-adenosyl-L-homocysteine + H(+)</text>
        <dbReference type="Rhea" id="RHEA:51736"/>
        <dbReference type="Rhea" id="RHEA-COMP:9752"/>
        <dbReference type="Rhea" id="RHEA-COMP:13053"/>
        <dbReference type="ChEBI" id="CHEBI:15378"/>
        <dbReference type="ChEBI" id="CHEBI:29969"/>
        <dbReference type="ChEBI" id="CHEBI:57856"/>
        <dbReference type="ChEBI" id="CHEBI:59789"/>
        <dbReference type="ChEBI" id="CHEBI:61929"/>
    </reaction>
</comment>